<name>A0ABS1TCI9_9CLOT</name>
<dbReference type="InterPro" id="IPR008756">
    <property type="entry name" value="Peptidase_M56"/>
</dbReference>
<keyword evidence="1" id="KW-0472">Membrane</keyword>
<feature type="domain" description="Peptidase M56" evidence="2">
    <location>
        <begin position="15"/>
        <end position="323"/>
    </location>
</feature>
<proteinExistence type="predicted"/>
<feature type="transmembrane region" description="Helical" evidence="1">
    <location>
        <begin position="6"/>
        <end position="32"/>
    </location>
</feature>
<evidence type="ECO:0000256" key="1">
    <source>
        <dbReference type="SAM" id="Phobius"/>
    </source>
</evidence>
<organism evidence="3 4">
    <name type="scientific">Clostridium rhizosphaerae</name>
    <dbReference type="NCBI Taxonomy" id="2803861"/>
    <lineage>
        <taxon>Bacteria</taxon>
        <taxon>Bacillati</taxon>
        <taxon>Bacillota</taxon>
        <taxon>Clostridia</taxon>
        <taxon>Eubacteriales</taxon>
        <taxon>Clostridiaceae</taxon>
        <taxon>Clostridium</taxon>
    </lineage>
</organism>
<dbReference type="PANTHER" id="PTHR34978:SF3">
    <property type="entry name" value="SLR0241 PROTEIN"/>
    <property type="match status" value="1"/>
</dbReference>
<gene>
    <name evidence="3" type="ORF">JK636_15115</name>
</gene>
<comment type="caution">
    <text evidence="3">The sequence shown here is derived from an EMBL/GenBank/DDBJ whole genome shotgun (WGS) entry which is preliminary data.</text>
</comment>
<evidence type="ECO:0000259" key="2">
    <source>
        <dbReference type="Pfam" id="PF05569"/>
    </source>
</evidence>
<dbReference type="Gene3D" id="3.30.2010.10">
    <property type="entry name" value="Metalloproteases ('zincins'), catalytic domain"/>
    <property type="match status" value="1"/>
</dbReference>
<sequence>MNLGELILYSFFNVMLSVSLKASVIGVFILVLRSILKDKMSLKFKYALWLVLILRLLLPITPQSKFSIYNFTQFTNQYTHLYSAQNTSLDIPTSSKDNSNMNMTAQNNTYITEALSNSYNNSSGKHILNLMPMLWLIGIIGGLLFGGLLYIKFLYSIKKCPKVNNRKILNLFEECKELMDIHKKVMLVQTDTIATPALTGYMRPKILVPSSMMEDCNITHMKYALLHELAHVKRKDILINNVSYFLSIVYWMNPLLWFCFNKMRDDRELCCDSLALSYLSDEEVKSYGRAIIKMAEVSSKTAWIPASGFTSNKYKITRRIENIKLYDRYSYRLSILSVSAILILSFVSLTNSKAETIGSYLKGNSNAALIKYTDNTNIPFVNDEEALGKWKSIDFVYDIDNFSTKYVNYEGNLFLKSIVLLPDGKMPQMNTEDSKVNEEKTANWMKWSKGYVINNISKTASKYIIKEIDGTKYMFLEWKNGDYTIRGVKPFYYVFKKVF</sequence>
<protein>
    <submittedName>
        <fullName evidence="3">M56 family metallopeptidase</fullName>
    </submittedName>
</protein>
<dbReference type="Pfam" id="PF05569">
    <property type="entry name" value="Peptidase_M56"/>
    <property type="match status" value="1"/>
</dbReference>
<dbReference type="Proteomes" id="UP000632377">
    <property type="component" value="Unassembled WGS sequence"/>
</dbReference>
<evidence type="ECO:0000313" key="3">
    <source>
        <dbReference type="EMBL" id="MBL4937082.1"/>
    </source>
</evidence>
<dbReference type="RefSeq" id="WP_202749834.1">
    <property type="nucleotide sequence ID" value="NZ_JAESWC010000009.1"/>
</dbReference>
<keyword evidence="1" id="KW-0812">Transmembrane</keyword>
<keyword evidence="1" id="KW-1133">Transmembrane helix</keyword>
<evidence type="ECO:0000313" key="4">
    <source>
        <dbReference type="Proteomes" id="UP000632377"/>
    </source>
</evidence>
<feature type="transmembrane region" description="Helical" evidence="1">
    <location>
        <begin position="44"/>
        <end position="61"/>
    </location>
</feature>
<keyword evidence="4" id="KW-1185">Reference proteome</keyword>
<dbReference type="InterPro" id="IPR052173">
    <property type="entry name" value="Beta-lactam_resp_regulator"/>
</dbReference>
<dbReference type="EMBL" id="JAESWC010000009">
    <property type="protein sequence ID" value="MBL4937082.1"/>
    <property type="molecule type" value="Genomic_DNA"/>
</dbReference>
<dbReference type="PANTHER" id="PTHR34978">
    <property type="entry name" value="POSSIBLE SENSOR-TRANSDUCER PROTEIN BLAR"/>
    <property type="match status" value="1"/>
</dbReference>
<dbReference type="CDD" id="cd07341">
    <property type="entry name" value="M56_BlaR1_MecR1_like"/>
    <property type="match status" value="1"/>
</dbReference>
<reference evidence="3 4" key="1">
    <citation type="submission" date="2021-01" db="EMBL/GenBank/DDBJ databases">
        <title>Genome public.</title>
        <authorList>
            <person name="Liu C."/>
            <person name="Sun Q."/>
        </authorList>
    </citation>
    <scope>NUCLEOTIDE SEQUENCE [LARGE SCALE GENOMIC DNA]</scope>
    <source>
        <strain evidence="3 4">YIM B02515</strain>
    </source>
</reference>
<accession>A0ABS1TCI9</accession>
<feature type="transmembrane region" description="Helical" evidence="1">
    <location>
        <begin position="133"/>
        <end position="157"/>
    </location>
</feature>